<dbReference type="EMBL" id="QGLE01000002">
    <property type="protein sequence ID" value="PWR25253.1"/>
    <property type="molecule type" value="Genomic_DNA"/>
</dbReference>
<name>A0A317EIJ0_9PROT</name>
<organism evidence="3 4">
    <name type="scientific">Zavarzinia aquatilis</name>
    <dbReference type="NCBI Taxonomy" id="2211142"/>
    <lineage>
        <taxon>Bacteria</taxon>
        <taxon>Pseudomonadati</taxon>
        <taxon>Pseudomonadota</taxon>
        <taxon>Alphaproteobacteria</taxon>
        <taxon>Rhodospirillales</taxon>
        <taxon>Zavarziniaceae</taxon>
        <taxon>Zavarzinia</taxon>
    </lineage>
</organism>
<comment type="caution">
    <text evidence="3">The sequence shown here is derived from an EMBL/GenBank/DDBJ whole genome shotgun (WGS) entry which is preliminary data.</text>
</comment>
<keyword evidence="4" id="KW-1185">Reference proteome</keyword>
<evidence type="ECO:0000313" key="4">
    <source>
        <dbReference type="Proteomes" id="UP000245461"/>
    </source>
</evidence>
<dbReference type="Proteomes" id="UP000245461">
    <property type="component" value="Unassembled WGS sequence"/>
</dbReference>
<proteinExistence type="predicted"/>
<reference evidence="3 4" key="1">
    <citation type="submission" date="2018-05" db="EMBL/GenBank/DDBJ databases">
        <title>Zavarzinia sp. HR-AS.</title>
        <authorList>
            <person name="Lee Y."/>
            <person name="Jeon C.O."/>
        </authorList>
    </citation>
    <scope>NUCLEOTIDE SEQUENCE [LARGE SCALE GENOMIC DNA]</scope>
    <source>
        <strain evidence="3 4">HR-AS</strain>
    </source>
</reference>
<dbReference type="RefSeq" id="WP_109903515.1">
    <property type="nucleotide sequence ID" value="NZ_QGLE01000002.1"/>
</dbReference>
<evidence type="ECO:0000259" key="2">
    <source>
        <dbReference type="Pfam" id="PF01557"/>
    </source>
</evidence>
<dbReference type="Pfam" id="PF01557">
    <property type="entry name" value="FAA_hydrolase"/>
    <property type="match status" value="1"/>
</dbReference>
<sequence>MSDSIIQALADRLDAAGRDRAAISPIKTEIADGPSGAYAIQEVNTNRRLAEGRRLVGRKIGLTSPAVQRQLGVDQPDYGMLFDDMAVPDGWDVAADRLIQPKVEAEVAFVLGRDLTDERLTVADLLRAIDFALPAIEIVDSRIADWKISFLDTVADNASSGLYVLGTTPRLLKDIELRDAKMAMTEGGRQVSAGVGSACLGHPLNATLWLAQTMARLGRPLLAGDTVLSGALGPMVTVERGRCYEAAIEGLGMVRAAFAANKED</sequence>
<dbReference type="SUPFAM" id="SSF56529">
    <property type="entry name" value="FAH"/>
    <property type="match status" value="1"/>
</dbReference>
<dbReference type="Gene3D" id="3.90.850.10">
    <property type="entry name" value="Fumarylacetoacetase-like, C-terminal domain"/>
    <property type="match status" value="1"/>
</dbReference>
<keyword evidence="1" id="KW-0456">Lyase</keyword>
<dbReference type="InterPro" id="IPR036663">
    <property type="entry name" value="Fumarylacetoacetase_C_sf"/>
</dbReference>
<evidence type="ECO:0000313" key="3">
    <source>
        <dbReference type="EMBL" id="PWR25253.1"/>
    </source>
</evidence>
<dbReference type="InterPro" id="IPR011234">
    <property type="entry name" value="Fumarylacetoacetase-like_C"/>
</dbReference>
<evidence type="ECO:0000256" key="1">
    <source>
        <dbReference type="ARBA" id="ARBA00023239"/>
    </source>
</evidence>
<protein>
    <submittedName>
        <fullName evidence="3">2-keto-4-pentenoate hydratase</fullName>
    </submittedName>
</protein>
<dbReference type="GO" id="GO:0008684">
    <property type="term" value="F:2-oxopent-4-enoate hydratase activity"/>
    <property type="evidence" value="ECO:0007669"/>
    <property type="project" value="TreeGrafter"/>
</dbReference>
<dbReference type="OrthoDB" id="9792137at2"/>
<dbReference type="InterPro" id="IPR050772">
    <property type="entry name" value="Hydratase-Decarb/MhpD_sf"/>
</dbReference>
<feature type="domain" description="Fumarylacetoacetase-like C-terminal" evidence="2">
    <location>
        <begin position="83"/>
        <end position="256"/>
    </location>
</feature>
<gene>
    <name evidence="3" type="ORF">DKG74_05685</name>
</gene>
<dbReference type="PANTHER" id="PTHR30143:SF0">
    <property type="entry name" value="2-KETO-4-PENTENOATE HYDRATASE"/>
    <property type="match status" value="1"/>
</dbReference>
<dbReference type="GO" id="GO:0005737">
    <property type="term" value="C:cytoplasm"/>
    <property type="evidence" value="ECO:0007669"/>
    <property type="project" value="TreeGrafter"/>
</dbReference>
<dbReference type="PANTHER" id="PTHR30143">
    <property type="entry name" value="ACID HYDRATASE"/>
    <property type="match status" value="1"/>
</dbReference>
<accession>A0A317EIJ0</accession>
<dbReference type="AlphaFoldDB" id="A0A317EIJ0"/>